<reference evidence="1 2" key="1">
    <citation type="journal article" date="2022" name="bioRxiv">
        <title>Genomics of Preaxostyla Flagellates Illuminates Evolutionary Transitions and the Path Towards Mitochondrial Loss.</title>
        <authorList>
            <person name="Novak L.V.F."/>
            <person name="Treitli S.C."/>
            <person name="Pyrih J."/>
            <person name="Halakuc P."/>
            <person name="Pipaliya S.V."/>
            <person name="Vacek V."/>
            <person name="Brzon O."/>
            <person name="Soukal P."/>
            <person name="Eme L."/>
            <person name="Dacks J.B."/>
            <person name="Karnkowska A."/>
            <person name="Elias M."/>
            <person name="Hampl V."/>
        </authorList>
    </citation>
    <scope>NUCLEOTIDE SEQUENCE [LARGE SCALE GENOMIC DNA]</scope>
    <source>
        <strain evidence="1">NAU3</strain>
        <tissue evidence="1">Gut</tissue>
    </source>
</reference>
<dbReference type="Proteomes" id="UP001281761">
    <property type="component" value="Unassembled WGS sequence"/>
</dbReference>
<name>A0ABQ9X3S5_9EUKA</name>
<evidence type="ECO:0000313" key="2">
    <source>
        <dbReference type="Proteomes" id="UP001281761"/>
    </source>
</evidence>
<dbReference type="InterPro" id="IPR011043">
    <property type="entry name" value="Gal_Oxase/kelch_b-propeller"/>
</dbReference>
<sequence>MVESQGIIFKCGGQRIHFEQQLTILLVTLNLEMMKWKEQHTSGEIRPSTAWYADQNGDDIVSVYIIIVPFAWFIGSEVSLQTGETISSNDFFHLDKEMLVLQFVNTEGYKSSPHSLHPVVENGTFHVFGGMNQNRMTDLSALDFTTLTWTFLTPGKNQPPPICSHVAVYSLASCSMIVCGSLTSERAENKLWTSSCSQHSWSVMTTVSSPPQPHHFNSKYIQFIPTTLQATSITTFIRQSKLPEFQLLHLQRIQKSHQHRISANKTTVLTRDSPVGGFDVPFIHRRAVDTVPVTRDAASNNPISDPKAGTVAEALYRSEGSVGTFKKELGWMLGNVKEEGRSVGRRAVGPTAAHAYLTPPARRRDNDAMGAFCCASVTSGYMGNDQDGNEWNCRGSALICTAAACGRFHSSRGGSDCEAIARRVQTGCGSNV</sequence>
<gene>
    <name evidence="1" type="ORF">BLNAU_19452</name>
</gene>
<dbReference type="EMBL" id="JARBJD010000253">
    <property type="protein sequence ID" value="KAK2945597.1"/>
    <property type="molecule type" value="Genomic_DNA"/>
</dbReference>
<organism evidence="1 2">
    <name type="scientific">Blattamonas nauphoetae</name>
    <dbReference type="NCBI Taxonomy" id="2049346"/>
    <lineage>
        <taxon>Eukaryota</taxon>
        <taxon>Metamonada</taxon>
        <taxon>Preaxostyla</taxon>
        <taxon>Oxymonadida</taxon>
        <taxon>Blattamonas</taxon>
    </lineage>
</organism>
<dbReference type="InterPro" id="IPR015915">
    <property type="entry name" value="Kelch-typ_b-propeller"/>
</dbReference>
<accession>A0ABQ9X3S5</accession>
<dbReference type="Gene3D" id="2.120.10.80">
    <property type="entry name" value="Kelch-type beta propeller"/>
    <property type="match status" value="1"/>
</dbReference>
<comment type="caution">
    <text evidence="1">The sequence shown here is derived from an EMBL/GenBank/DDBJ whole genome shotgun (WGS) entry which is preliminary data.</text>
</comment>
<keyword evidence="2" id="KW-1185">Reference proteome</keyword>
<dbReference type="SUPFAM" id="SSF50965">
    <property type="entry name" value="Galactose oxidase, central domain"/>
    <property type="match status" value="1"/>
</dbReference>
<evidence type="ECO:0000313" key="1">
    <source>
        <dbReference type="EMBL" id="KAK2945597.1"/>
    </source>
</evidence>
<dbReference type="Pfam" id="PF24681">
    <property type="entry name" value="Kelch_KLHDC2_KLHL20_DRC7"/>
    <property type="match status" value="1"/>
</dbReference>
<protein>
    <submittedName>
        <fullName evidence="1">Uncharacterized protein</fullName>
    </submittedName>
</protein>
<proteinExistence type="predicted"/>